<feature type="signal peptide" evidence="2">
    <location>
        <begin position="1"/>
        <end position="19"/>
    </location>
</feature>
<protein>
    <submittedName>
        <fullName evidence="3">RNA polymerase Rpb1 repeat domain protein</fullName>
    </submittedName>
</protein>
<sequence>MKAFATLAAALVGLASVSSCHMEMKDPPPFRSKFNKFSKSADYDMTAPLSAAGGNYPCKGYQSLFGTAEGKPVATWVPGKSYSMTITGGASHGGGSCQAAISLDRGKTFKVIHSFIGNCPGTGESSFQFTLPSDTPSGDMIFAWTWFNQIGNREMYMNCAAITVSGGGDSKIKKVRGLSGPFSSRPNIFVANVANGCTTKEGSDVDFPQPGPDVTKNSQKIVPPTGNCPSEGGTAGGKYPVGGGARQPGNGVENNVSSPNAGNQPQPSRTPQGGYGSQPNGSRVSCGQRGRQA</sequence>
<dbReference type="InParanoid" id="A0A151GVW5"/>
<gene>
    <name evidence="3" type="ORF">DCS_02397</name>
</gene>
<dbReference type="Proteomes" id="UP000076580">
    <property type="component" value="Chromosome 01"/>
</dbReference>
<feature type="compositionally biased region" description="Gly residues" evidence="1">
    <location>
        <begin position="233"/>
        <end position="246"/>
    </location>
</feature>
<dbReference type="EMBL" id="LAYC01000001">
    <property type="protein sequence ID" value="KYK61255.1"/>
    <property type="molecule type" value="Genomic_DNA"/>
</dbReference>
<comment type="caution">
    <text evidence="3">The sequence shown here is derived from an EMBL/GenBank/DDBJ whole genome shotgun (WGS) entry which is preliminary data.</text>
</comment>
<dbReference type="OrthoDB" id="2342176at2759"/>
<evidence type="ECO:0000256" key="2">
    <source>
        <dbReference type="SAM" id="SignalP"/>
    </source>
</evidence>
<dbReference type="PANTHER" id="PTHR36182">
    <property type="entry name" value="PROTEIN, PUTATIVE (AFU_ORTHOLOGUE AFUA_6G10930)-RELATED"/>
    <property type="match status" value="1"/>
</dbReference>
<evidence type="ECO:0000313" key="4">
    <source>
        <dbReference type="Proteomes" id="UP000076580"/>
    </source>
</evidence>
<evidence type="ECO:0000256" key="1">
    <source>
        <dbReference type="SAM" id="MobiDB-lite"/>
    </source>
</evidence>
<proteinExistence type="predicted"/>
<organism evidence="3 4">
    <name type="scientific">Drechmeria coniospora</name>
    <name type="common">Nematophagous fungus</name>
    <name type="synonym">Meria coniospora</name>
    <dbReference type="NCBI Taxonomy" id="98403"/>
    <lineage>
        <taxon>Eukaryota</taxon>
        <taxon>Fungi</taxon>
        <taxon>Dikarya</taxon>
        <taxon>Ascomycota</taxon>
        <taxon>Pezizomycotina</taxon>
        <taxon>Sordariomycetes</taxon>
        <taxon>Hypocreomycetidae</taxon>
        <taxon>Hypocreales</taxon>
        <taxon>Ophiocordycipitaceae</taxon>
        <taxon>Drechmeria</taxon>
    </lineage>
</organism>
<feature type="region of interest" description="Disordered" evidence="1">
    <location>
        <begin position="201"/>
        <end position="293"/>
    </location>
</feature>
<dbReference type="PROSITE" id="PS51257">
    <property type="entry name" value="PROKAR_LIPOPROTEIN"/>
    <property type="match status" value="1"/>
</dbReference>
<reference evidence="3 4" key="1">
    <citation type="journal article" date="2016" name="Sci. Rep.">
        <title>Insights into Adaptations to a Near-Obligate Nematode Endoparasitic Lifestyle from the Finished Genome of Drechmeria coniospora.</title>
        <authorList>
            <person name="Zhang L."/>
            <person name="Zhou Z."/>
            <person name="Guo Q."/>
            <person name="Fokkens L."/>
            <person name="Miskei M."/>
            <person name="Pocsi I."/>
            <person name="Zhang W."/>
            <person name="Chen M."/>
            <person name="Wang L."/>
            <person name="Sun Y."/>
            <person name="Donzelli B.G."/>
            <person name="Gibson D.M."/>
            <person name="Nelson D.R."/>
            <person name="Luo J.G."/>
            <person name="Rep M."/>
            <person name="Liu H."/>
            <person name="Yang S."/>
            <person name="Wang J."/>
            <person name="Krasnoff S.B."/>
            <person name="Xu Y."/>
            <person name="Molnar I."/>
            <person name="Lin M."/>
        </authorList>
    </citation>
    <scope>NUCLEOTIDE SEQUENCE [LARGE SCALE GENOMIC DNA]</scope>
    <source>
        <strain evidence="3 4">ARSEF 6962</strain>
    </source>
</reference>
<dbReference type="STRING" id="98403.A0A151GVW5"/>
<name>A0A151GVW5_DRECN</name>
<accession>A0A151GVW5</accession>
<keyword evidence="2" id="KW-0732">Signal</keyword>
<keyword evidence="4" id="KW-1185">Reference proteome</keyword>
<feature type="chain" id="PRO_5007580975" evidence="2">
    <location>
        <begin position="20"/>
        <end position="293"/>
    </location>
</feature>
<dbReference type="AlphaFoldDB" id="A0A151GVW5"/>
<dbReference type="GeneID" id="63715040"/>
<feature type="compositionally biased region" description="Polar residues" evidence="1">
    <location>
        <begin position="252"/>
        <end position="285"/>
    </location>
</feature>
<dbReference type="PANTHER" id="PTHR36182:SF1">
    <property type="entry name" value="PROTEIN, PUTATIVE (AFU_ORTHOLOGUE AFUA_6G10930)-RELATED"/>
    <property type="match status" value="1"/>
</dbReference>
<dbReference type="RefSeq" id="XP_040660607.1">
    <property type="nucleotide sequence ID" value="XM_040799724.1"/>
</dbReference>
<evidence type="ECO:0000313" key="3">
    <source>
        <dbReference type="EMBL" id="KYK61255.1"/>
    </source>
</evidence>
<dbReference type="Gene3D" id="2.70.50.70">
    <property type="match status" value="1"/>
</dbReference>